<dbReference type="Proteomes" id="UP000663877">
    <property type="component" value="Unassembled WGS sequence"/>
</dbReference>
<dbReference type="AlphaFoldDB" id="A0A813Q4Y9"/>
<organism evidence="2 3">
    <name type="scientific">Adineta steineri</name>
    <dbReference type="NCBI Taxonomy" id="433720"/>
    <lineage>
        <taxon>Eukaryota</taxon>
        <taxon>Metazoa</taxon>
        <taxon>Spiralia</taxon>
        <taxon>Gnathifera</taxon>
        <taxon>Rotifera</taxon>
        <taxon>Eurotatoria</taxon>
        <taxon>Bdelloidea</taxon>
        <taxon>Adinetida</taxon>
        <taxon>Adinetidae</taxon>
        <taxon>Adineta</taxon>
    </lineage>
</organism>
<evidence type="ECO:0000313" key="2">
    <source>
        <dbReference type="EMBL" id="CAF0762151.1"/>
    </source>
</evidence>
<feature type="region of interest" description="Disordered" evidence="1">
    <location>
        <begin position="1"/>
        <end position="36"/>
    </location>
</feature>
<evidence type="ECO:0000256" key="1">
    <source>
        <dbReference type="SAM" id="MobiDB-lite"/>
    </source>
</evidence>
<evidence type="ECO:0000313" key="3">
    <source>
        <dbReference type="Proteomes" id="UP000663877"/>
    </source>
</evidence>
<dbReference type="EMBL" id="CAJNOI010000007">
    <property type="protein sequence ID" value="CAF0762151.1"/>
    <property type="molecule type" value="Genomic_DNA"/>
</dbReference>
<reference evidence="2" key="1">
    <citation type="submission" date="2021-02" db="EMBL/GenBank/DDBJ databases">
        <authorList>
            <person name="Nowell W R."/>
        </authorList>
    </citation>
    <scope>NUCLEOTIDE SEQUENCE</scope>
</reference>
<feature type="compositionally biased region" description="Polar residues" evidence="1">
    <location>
        <begin position="1"/>
        <end position="34"/>
    </location>
</feature>
<protein>
    <submittedName>
        <fullName evidence="2">Uncharacterized protein</fullName>
    </submittedName>
</protein>
<accession>A0A813Q4Y9</accession>
<gene>
    <name evidence="2" type="ORF">BJG266_LOCUS3068</name>
</gene>
<comment type="caution">
    <text evidence="2">The sequence shown here is derived from an EMBL/GenBank/DDBJ whole genome shotgun (WGS) entry which is preliminary data.</text>
</comment>
<sequence>MVVTNANNCNENVHTENSNGQRRQSVLTSSNPSSDKLPIDCILVYRTDDDDKESERRKKSELRRTFEEYLHKKLGLVVKRIVSRMNFFKYC</sequence>
<proteinExistence type="predicted"/>
<name>A0A813Q4Y9_9BILA</name>